<evidence type="ECO:0000313" key="2">
    <source>
        <dbReference type="EMBL" id="OXA93805.1"/>
    </source>
</evidence>
<sequence>MQENYIALKSVSNMLGENFFIPAYQRGYRWTSQQVEDLLNDITEFVPKEIPDSDKKTWYCLQPIIVKNINNQWDVIDGQQRLTTIYLILHYLNQGYAENRRKTLFKLEYETREGSAEFLKNHLFEEKIDKSNIDYFFISSAYNTIAKWFGKQDENFDIGQFESKFMFCTKVIWYEITDMDSIEMFTRINLGKIRLTNSELIKALFLNSKNFGDKNKDKIKIRLKQFEIAAEWDKMEYALQNESFWYFLNNNESDFSTRIEYIFELMSDKPEDSDEHYTFRFFNDIFKNRTEKEISDNWLAVKRFYQTLEEWFQDRELYHKIGFLIASGSDLKEIIRNKDKKTKSEYIEYINQRISEKADRNIEELEYKNLQSVRRILLLHNIQTMLNNTQETSRFPFDRFKKEKWDVEHISAIAEEMPKTEQHQKDWLTQASKHIRDLQLTEKINTYTPDHFKEIFSEVLNYFNEQNVHEDVNDISNLVLLDASTNRSYKNAVFPVKRSTIITRDKQGIFIPVCTKNVFMKFYNPEVIQMTFWNDSDRSTYLSDIINTIKIYS</sequence>
<evidence type="ECO:0000259" key="1">
    <source>
        <dbReference type="Pfam" id="PF03235"/>
    </source>
</evidence>
<dbReference type="PANTHER" id="PTHR35149:SF2">
    <property type="entry name" value="DUF262 DOMAIN-CONTAINING PROTEIN"/>
    <property type="match status" value="1"/>
</dbReference>
<reference evidence="2 3" key="1">
    <citation type="submission" date="2016-11" db="EMBL/GenBank/DDBJ databases">
        <title>Whole genomes of Flavobacteriaceae.</title>
        <authorList>
            <person name="Stine C."/>
            <person name="Li C."/>
            <person name="Tadesse D."/>
        </authorList>
    </citation>
    <scope>NUCLEOTIDE SEQUENCE [LARGE SCALE GENOMIC DNA]</scope>
    <source>
        <strain evidence="2 3">DSM 18292</strain>
    </source>
</reference>
<dbReference type="RefSeq" id="WP_089048955.1">
    <property type="nucleotide sequence ID" value="NZ_FXTV01000006.1"/>
</dbReference>
<dbReference type="PANTHER" id="PTHR35149">
    <property type="entry name" value="SLL5132 PROTEIN"/>
    <property type="match status" value="1"/>
</dbReference>
<organism evidence="2 3">
    <name type="scientific">Flavobacterium hercynium</name>
    <dbReference type="NCBI Taxonomy" id="387094"/>
    <lineage>
        <taxon>Bacteria</taxon>
        <taxon>Pseudomonadati</taxon>
        <taxon>Bacteroidota</taxon>
        <taxon>Flavobacteriia</taxon>
        <taxon>Flavobacteriales</taxon>
        <taxon>Flavobacteriaceae</taxon>
        <taxon>Flavobacterium</taxon>
    </lineage>
</organism>
<keyword evidence="3" id="KW-1185">Reference proteome</keyword>
<dbReference type="InterPro" id="IPR004919">
    <property type="entry name" value="GmrSD_N"/>
</dbReference>
<evidence type="ECO:0000313" key="3">
    <source>
        <dbReference type="Proteomes" id="UP000198345"/>
    </source>
</evidence>
<dbReference type="EMBL" id="MUGW01000012">
    <property type="protein sequence ID" value="OXA93805.1"/>
    <property type="molecule type" value="Genomic_DNA"/>
</dbReference>
<name>A0A226HI13_9FLAO</name>
<feature type="domain" description="GmrSD restriction endonucleases N-terminal" evidence="1">
    <location>
        <begin position="17"/>
        <end position="206"/>
    </location>
</feature>
<dbReference type="Proteomes" id="UP000198345">
    <property type="component" value="Unassembled WGS sequence"/>
</dbReference>
<accession>A0A226HI13</accession>
<dbReference type="AlphaFoldDB" id="A0A226HI13"/>
<dbReference type="OrthoDB" id="9798761at2"/>
<dbReference type="Pfam" id="PF03235">
    <property type="entry name" value="GmrSD_N"/>
    <property type="match status" value="1"/>
</dbReference>
<gene>
    <name evidence="2" type="ORF">B0A66_06035</name>
</gene>
<comment type="caution">
    <text evidence="2">The sequence shown here is derived from an EMBL/GenBank/DDBJ whole genome shotgun (WGS) entry which is preliminary data.</text>
</comment>
<proteinExistence type="predicted"/>
<protein>
    <recommendedName>
        <fullName evidence="1">GmrSD restriction endonucleases N-terminal domain-containing protein</fullName>
    </recommendedName>
</protein>